<dbReference type="SUPFAM" id="SSF46785">
    <property type="entry name" value="Winged helix' DNA-binding domain"/>
    <property type="match status" value="1"/>
</dbReference>
<dbReference type="Pfam" id="PF01978">
    <property type="entry name" value="TrmB"/>
    <property type="match status" value="1"/>
</dbReference>
<accession>A0A4R7C5P7</accession>
<dbReference type="RefSeq" id="WP_133768528.1">
    <property type="nucleotide sequence ID" value="NZ_SNZR01000011.1"/>
</dbReference>
<dbReference type="InterPro" id="IPR051797">
    <property type="entry name" value="TrmB-like"/>
</dbReference>
<feature type="domain" description="Transcription regulator TrmB N-terminal" evidence="1">
    <location>
        <begin position="16"/>
        <end position="62"/>
    </location>
</feature>
<evidence type="ECO:0000313" key="3">
    <source>
        <dbReference type="Proteomes" id="UP000295122"/>
    </source>
</evidence>
<comment type="caution">
    <text evidence="2">The sequence shown here is derived from an EMBL/GenBank/DDBJ whole genome shotgun (WGS) entry which is preliminary data.</text>
</comment>
<dbReference type="Proteomes" id="UP000295122">
    <property type="component" value="Unassembled WGS sequence"/>
</dbReference>
<gene>
    <name evidence="2" type="ORF">EV668_0795</name>
</gene>
<dbReference type="InterPro" id="IPR036388">
    <property type="entry name" value="WH-like_DNA-bd_sf"/>
</dbReference>
<protein>
    <submittedName>
        <fullName evidence="2">Sugar-specific transcriptional regulator TrmB</fullName>
    </submittedName>
</protein>
<evidence type="ECO:0000259" key="1">
    <source>
        <dbReference type="Pfam" id="PF01978"/>
    </source>
</evidence>
<dbReference type="InterPro" id="IPR002831">
    <property type="entry name" value="Tscrpt_reg_TrmB_N"/>
</dbReference>
<keyword evidence="3" id="KW-1185">Reference proteome</keyword>
<dbReference type="AlphaFoldDB" id="A0A4R7C5P7"/>
<dbReference type="PANTHER" id="PTHR34293">
    <property type="entry name" value="HTH-TYPE TRANSCRIPTIONAL REGULATOR TRMBL2"/>
    <property type="match status" value="1"/>
</dbReference>
<reference evidence="2 3" key="1">
    <citation type="submission" date="2019-03" db="EMBL/GenBank/DDBJ databases">
        <title>Genomic Encyclopedia of Type Strains, Phase IV (KMG-IV): sequencing the most valuable type-strain genomes for metagenomic binning, comparative biology and taxonomic classification.</title>
        <authorList>
            <person name="Goeker M."/>
        </authorList>
    </citation>
    <scope>NUCLEOTIDE SEQUENCE [LARGE SCALE GENOMIC DNA]</scope>
    <source>
        <strain evidence="2 3">DSM 25903</strain>
    </source>
</reference>
<proteinExistence type="predicted"/>
<organism evidence="2 3">
    <name type="scientific">Enterovirga rhinocerotis</name>
    <dbReference type="NCBI Taxonomy" id="1339210"/>
    <lineage>
        <taxon>Bacteria</taxon>
        <taxon>Pseudomonadati</taxon>
        <taxon>Pseudomonadota</taxon>
        <taxon>Alphaproteobacteria</taxon>
        <taxon>Hyphomicrobiales</taxon>
        <taxon>Methylobacteriaceae</taxon>
        <taxon>Enterovirga</taxon>
    </lineage>
</organism>
<dbReference type="OrthoDB" id="7960388at2"/>
<evidence type="ECO:0000313" key="2">
    <source>
        <dbReference type="EMBL" id="TDR93531.1"/>
    </source>
</evidence>
<dbReference type="InterPro" id="IPR036390">
    <property type="entry name" value="WH_DNA-bd_sf"/>
</dbReference>
<dbReference type="PANTHER" id="PTHR34293:SF1">
    <property type="entry name" value="HTH-TYPE TRANSCRIPTIONAL REGULATOR TRMBL2"/>
    <property type="match status" value="1"/>
</dbReference>
<sequence>MKLEEQLARIGIVGTCYKVYTAAMGLKEAPVAQVAAEAGVARTSAYDALVKLEQDGLVAFAQRAGRRVVIAHEPNVLLERADARRQLLNDLVPTLRSIYNAGSGRPHVQLHEGREGIRKALWDTLSGEAPLLRATFAMSELLDAPGLPEIDEYFAERQRRGIWMRVIRSPERDVLPIWPTSEADLRELRFAPESVLLAMTTFVYGSRVCLISSVRESYGLIIESREFAAFQTALFDALWGISVPVPPAPSD</sequence>
<dbReference type="Gene3D" id="1.10.10.10">
    <property type="entry name" value="Winged helix-like DNA-binding domain superfamily/Winged helix DNA-binding domain"/>
    <property type="match status" value="1"/>
</dbReference>
<name>A0A4R7C5P7_9HYPH</name>
<dbReference type="EMBL" id="SNZR01000011">
    <property type="protein sequence ID" value="TDR93531.1"/>
    <property type="molecule type" value="Genomic_DNA"/>
</dbReference>